<evidence type="ECO:0000256" key="9">
    <source>
        <dbReference type="PIRSR" id="PIRSR600542-1"/>
    </source>
</evidence>
<protein>
    <submittedName>
        <fullName evidence="11">Carnitine O-octanoyltransferase</fullName>
    </submittedName>
</protein>
<accession>A0A8C5ABI4</accession>
<name>A0A8C5ABI4_GADMO</name>
<gene>
    <name evidence="11" type="primary">CROT</name>
</gene>
<dbReference type="Pfam" id="PF00755">
    <property type="entry name" value="Carn_acyltransf"/>
    <property type="match status" value="1"/>
</dbReference>
<dbReference type="GO" id="GO:0008458">
    <property type="term" value="F:carnitine O-octanoyltransferase activity"/>
    <property type="evidence" value="ECO:0007669"/>
    <property type="project" value="UniProtKB-EC"/>
</dbReference>
<dbReference type="AlphaFoldDB" id="A0A8C5ABI4"/>
<keyword evidence="5" id="KW-0276">Fatty acid metabolism</keyword>
<evidence type="ECO:0000256" key="7">
    <source>
        <dbReference type="ARBA" id="ARBA00023315"/>
    </source>
</evidence>
<evidence type="ECO:0000256" key="1">
    <source>
        <dbReference type="ARBA" id="ARBA00005005"/>
    </source>
</evidence>
<dbReference type="SUPFAM" id="SSF52777">
    <property type="entry name" value="CoA-dependent acyltransferases"/>
    <property type="match status" value="2"/>
</dbReference>
<evidence type="ECO:0000313" key="12">
    <source>
        <dbReference type="Proteomes" id="UP000694546"/>
    </source>
</evidence>
<dbReference type="InterPro" id="IPR042231">
    <property type="entry name" value="Cho/carn_acyl_trans_2"/>
</dbReference>
<dbReference type="InterPro" id="IPR023213">
    <property type="entry name" value="CAT-like_dom_sf"/>
</dbReference>
<dbReference type="GeneTree" id="ENSGT01150000286999"/>
<evidence type="ECO:0000256" key="5">
    <source>
        <dbReference type="ARBA" id="ARBA00022832"/>
    </source>
</evidence>
<dbReference type="PANTHER" id="PTHR22589">
    <property type="entry name" value="CARNITINE O-ACYLTRANSFERASE"/>
    <property type="match status" value="1"/>
</dbReference>
<comment type="catalytic activity">
    <reaction evidence="8">
        <text>4,8-dimethylnonanoyl-CoA + (R)-carnitine = O-4,8-dimethylnonanoyl-(R)-carnitine + CoA</text>
        <dbReference type="Rhea" id="RHEA:44860"/>
        <dbReference type="ChEBI" id="CHEBI:16347"/>
        <dbReference type="ChEBI" id="CHEBI:57287"/>
        <dbReference type="ChEBI" id="CHEBI:77061"/>
        <dbReference type="ChEBI" id="CHEBI:84654"/>
    </reaction>
</comment>
<dbReference type="GO" id="GO:0005777">
    <property type="term" value="C:peroxisome"/>
    <property type="evidence" value="ECO:0007669"/>
    <property type="project" value="UniProtKB-SubCell"/>
</dbReference>
<dbReference type="UniPathway" id="UPA00659"/>
<evidence type="ECO:0000256" key="4">
    <source>
        <dbReference type="ARBA" id="ARBA00022679"/>
    </source>
</evidence>
<feature type="domain" description="Choline/carnitine acyltransferase" evidence="10">
    <location>
        <begin position="3"/>
        <end position="460"/>
    </location>
</feature>
<keyword evidence="12" id="KW-1185">Reference proteome</keyword>
<dbReference type="GO" id="GO:0006635">
    <property type="term" value="P:fatty acid beta-oxidation"/>
    <property type="evidence" value="ECO:0007669"/>
    <property type="project" value="UniProtKB-UniPathway"/>
</dbReference>
<dbReference type="InterPro" id="IPR042572">
    <property type="entry name" value="Carn_acyl_trans_N"/>
</dbReference>
<keyword evidence="3" id="KW-0813">Transport</keyword>
<evidence type="ECO:0000259" key="10">
    <source>
        <dbReference type="Pfam" id="PF00755"/>
    </source>
</evidence>
<evidence type="ECO:0000256" key="2">
    <source>
        <dbReference type="ARBA" id="ARBA00005232"/>
    </source>
</evidence>
<dbReference type="Gene3D" id="3.30.559.10">
    <property type="entry name" value="Chloramphenicol acetyltransferase-like domain"/>
    <property type="match status" value="1"/>
</dbReference>
<sequence length="572" mass="64559">PPLPVPSLEGSLSKYLDAVRPFATEQEYEATVENVRSFQEGVGQVLQQKLLHRASTRRNWLEEWWLNTAYLELRTPSQLNVNFGGPAPYLEHCWPPAEGTQLQRTSVGLWYTLQYWDLIRTERMTPHKAGRSGLDMDQYRMLFCTCKVPGVTKDTILNYFKTESEGPCPSHVVVLRRGRIFTFDALHDGKILSPPELLRQLQYVTECCEGGPEGDGVAALTSEERTTWAKAREHLISLDPVNTSILETIQSSLFVVSLDEAKPYATAEDYTPLTLAALAGDPTIRWGDKSYNSISYADGTFGCNCDHAPYDGMIMVSLSYYIDCRLRASGGKWKGSDMVRDISLPEELLFRLDDRVRHDVQLAKQHFLETANNLQVVCCAFTSFGKYAIKQRKLHPDTFVQLAMQLAYYRKHGRPGSCYETAMTRRFYHGRTETMRPCTQEAVLWCQAMTDPTCREERTQKCFDRHLLGLYLVAKEEGLPTPHLFRDPLYAKSGGGGNFVLSSSLVGYQTVVGVGAPMVLHGYGCFYNIRDDRIVMSITAWKADPQTDAESLFQNLCSSLHDILQAATTSQL</sequence>
<proteinExistence type="inferred from homology"/>
<reference evidence="11" key="1">
    <citation type="submission" date="2025-08" db="UniProtKB">
        <authorList>
            <consortium name="Ensembl"/>
        </authorList>
    </citation>
    <scope>IDENTIFICATION</scope>
</reference>
<organism evidence="11 12">
    <name type="scientific">Gadus morhua</name>
    <name type="common">Atlantic cod</name>
    <dbReference type="NCBI Taxonomy" id="8049"/>
    <lineage>
        <taxon>Eukaryota</taxon>
        <taxon>Metazoa</taxon>
        <taxon>Chordata</taxon>
        <taxon>Craniata</taxon>
        <taxon>Vertebrata</taxon>
        <taxon>Euteleostomi</taxon>
        <taxon>Actinopterygii</taxon>
        <taxon>Neopterygii</taxon>
        <taxon>Teleostei</taxon>
        <taxon>Neoteleostei</taxon>
        <taxon>Acanthomorphata</taxon>
        <taxon>Zeiogadaria</taxon>
        <taxon>Gadariae</taxon>
        <taxon>Gadiformes</taxon>
        <taxon>Gadoidei</taxon>
        <taxon>Gadidae</taxon>
        <taxon>Gadus</taxon>
    </lineage>
</organism>
<dbReference type="Gene3D" id="3.30.559.70">
    <property type="entry name" value="Choline/Carnitine o-acyltransferase, domain 2"/>
    <property type="match status" value="1"/>
</dbReference>
<dbReference type="Proteomes" id="UP000694546">
    <property type="component" value="Chromosome 11"/>
</dbReference>
<feature type="active site" description="Proton acceptor" evidence="9">
    <location>
        <position position="307"/>
    </location>
</feature>
<comment type="pathway">
    <text evidence="1">Lipid metabolism; fatty acid beta-oxidation.</text>
</comment>
<dbReference type="Gene3D" id="1.10.275.20">
    <property type="entry name" value="Choline/Carnitine o-acyltransferase"/>
    <property type="match status" value="1"/>
</dbReference>
<dbReference type="Ensembl" id="ENSGMOT00000025520.1">
    <property type="protein sequence ID" value="ENSGMOP00000027455.1"/>
    <property type="gene ID" value="ENSGMOG00000015093.2"/>
</dbReference>
<comment type="similarity">
    <text evidence="2">Belongs to the carnitine/choline acetyltransferase family.</text>
</comment>
<keyword evidence="7" id="KW-0012">Acyltransferase</keyword>
<dbReference type="PANTHER" id="PTHR22589:SF67">
    <property type="entry name" value="PEROXISOMAL CARNITINE O-OCTANOYLTRANSFERASE"/>
    <property type="match status" value="1"/>
</dbReference>
<keyword evidence="4" id="KW-0808">Transferase</keyword>
<evidence type="ECO:0000313" key="11">
    <source>
        <dbReference type="Ensembl" id="ENSGMOP00000027455.1"/>
    </source>
</evidence>
<evidence type="ECO:0000256" key="3">
    <source>
        <dbReference type="ARBA" id="ARBA00022448"/>
    </source>
</evidence>
<dbReference type="InterPro" id="IPR039551">
    <property type="entry name" value="Cho/carn_acyl_trans"/>
</dbReference>
<keyword evidence="6" id="KW-0443">Lipid metabolism</keyword>
<evidence type="ECO:0000256" key="6">
    <source>
        <dbReference type="ARBA" id="ARBA00023098"/>
    </source>
</evidence>
<evidence type="ECO:0000256" key="8">
    <source>
        <dbReference type="ARBA" id="ARBA00048999"/>
    </source>
</evidence>
<reference evidence="11" key="2">
    <citation type="submission" date="2025-09" db="UniProtKB">
        <authorList>
            <consortium name="Ensembl"/>
        </authorList>
    </citation>
    <scope>IDENTIFICATION</scope>
</reference>
<dbReference type="InterPro" id="IPR000542">
    <property type="entry name" value="Carn_acyl_trans"/>
</dbReference>